<dbReference type="AlphaFoldDB" id="A0AB39KUU5"/>
<reference evidence="1" key="1">
    <citation type="submission" date="2024-06" db="EMBL/GenBank/DDBJ databases">
        <title>Caulobacter inopinatus, sp. nov.</title>
        <authorList>
            <person name="Donachie S.P."/>
        </authorList>
    </citation>
    <scope>NUCLEOTIDE SEQUENCE</scope>
    <source>
        <strain evidence="1">73W</strain>
    </source>
</reference>
<protein>
    <submittedName>
        <fullName evidence="1">DUF1491 family protein</fullName>
    </submittedName>
</protein>
<dbReference type="Gene3D" id="3.40.1530.20">
    <property type="entry name" value="Protein of unknown function (DUF1491)"/>
    <property type="match status" value="1"/>
</dbReference>
<dbReference type="RefSeq" id="WP_369060892.1">
    <property type="nucleotide sequence ID" value="NZ_CP158375.1"/>
</dbReference>
<accession>A0AB39KUU5</accession>
<evidence type="ECO:0000313" key="1">
    <source>
        <dbReference type="EMBL" id="XDO97576.1"/>
    </source>
</evidence>
<gene>
    <name evidence="1" type="ORF">ABOZ73_03905</name>
</gene>
<organism evidence="1">
    <name type="scientific">Caulobacter sp. 73W</name>
    <dbReference type="NCBI Taxonomy" id="3161137"/>
    <lineage>
        <taxon>Bacteria</taxon>
        <taxon>Pseudomonadati</taxon>
        <taxon>Pseudomonadota</taxon>
        <taxon>Alphaproteobacteria</taxon>
        <taxon>Caulobacterales</taxon>
        <taxon>Caulobacteraceae</taxon>
        <taxon>Caulobacter</taxon>
    </lineage>
</organism>
<name>A0AB39KUU5_9CAUL</name>
<dbReference type="Pfam" id="PF07372">
    <property type="entry name" value="DUF1491"/>
    <property type="match status" value="1"/>
</dbReference>
<proteinExistence type="predicted"/>
<sequence length="110" mass="12318">MLLSTDIWVGALIRRAQQQGAFAAVSRKGDPQAGAVLIKAVNLRERTARLYSEATRGDGERVWMQPVSSTDEPELDAYIQRSARIDPDIWVVEIEDAEGRHFLVEPVEAR</sequence>
<dbReference type="EMBL" id="CP158375">
    <property type="protein sequence ID" value="XDO97576.1"/>
    <property type="molecule type" value="Genomic_DNA"/>
</dbReference>
<dbReference type="InterPro" id="IPR009964">
    <property type="entry name" value="DUF1491"/>
</dbReference>